<keyword evidence="1" id="KW-1133">Transmembrane helix</keyword>
<proteinExistence type="predicted"/>
<keyword evidence="1" id="KW-0472">Membrane</keyword>
<comment type="caution">
    <text evidence="3">The sequence shown here is derived from an EMBL/GenBank/DDBJ whole genome shotgun (WGS) entry which is preliminary data.</text>
</comment>
<organism evidence="3 4">
    <name type="scientific">Giardia duodenalis assemblage B</name>
    <dbReference type="NCBI Taxonomy" id="1394984"/>
    <lineage>
        <taxon>Eukaryota</taxon>
        <taxon>Metamonada</taxon>
        <taxon>Diplomonadida</taxon>
        <taxon>Hexamitidae</taxon>
        <taxon>Giardiinae</taxon>
        <taxon>Giardia</taxon>
    </lineage>
</organism>
<protein>
    <submittedName>
        <fullName evidence="3">Uncharacterized protein</fullName>
    </submittedName>
</protein>
<dbReference type="AlphaFoldDB" id="A0A132NSE4"/>
<feature type="chain" id="PRO_5007800084" evidence="2">
    <location>
        <begin position="18"/>
        <end position="166"/>
    </location>
</feature>
<evidence type="ECO:0000256" key="1">
    <source>
        <dbReference type="SAM" id="Phobius"/>
    </source>
</evidence>
<accession>A0A132NSE4</accession>
<feature type="signal peptide" evidence="2">
    <location>
        <begin position="1"/>
        <end position="17"/>
    </location>
</feature>
<feature type="transmembrane region" description="Helical" evidence="1">
    <location>
        <begin position="83"/>
        <end position="108"/>
    </location>
</feature>
<dbReference type="OrthoDB" id="10255538at2759"/>
<name>A0A132NSE4_GIAIN</name>
<gene>
    <name evidence="3" type="ORF">QR46_3007</name>
</gene>
<evidence type="ECO:0000313" key="3">
    <source>
        <dbReference type="EMBL" id="KWX13014.1"/>
    </source>
</evidence>
<keyword evidence="2" id="KW-0732">Signal</keyword>
<keyword evidence="1" id="KW-0812">Transmembrane</keyword>
<evidence type="ECO:0000256" key="2">
    <source>
        <dbReference type="SAM" id="SignalP"/>
    </source>
</evidence>
<feature type="transmembrane region" description="Helical" evidence="1">
    <location>
        <begin position="41"/>
        <end position="63"/>
    </location>
</feature>
<sequence length="166" mass="18861">MLIGVLSGLCLSGLIWACDWNGFSVRPSLCMLWHAVASITGYGLSQFSVCYGIAMVCLSYSFFGIYNNSVTAYISKNKIRFCVGYCIFVWTTIRNPALILVSAEYLYAHLFPSFLTHHRIRRYIICLFASCVFVWKKYDAINTNFIMALSLMYSCSVLWITVKTLS</sequence>
<feature type="transmembrane region" description="Helical" evidence="1">
    <location>
        <begin position="120"/>
        <end position="138"/>
    </location>
</feature>
<reference evidence="3 4" key="1">
    <citation type="journal article" date="2015" name="Mol. Biochem. Parasitol.">
        <title>Identification of polymorphic genes for use in assemblage B genotyping assays through comparative genomics of multiple assemblage B Giardia duodenalis isolates.</title>
        <authorList>
            <person name="Wielinga C."/>
            <person name="Thompson R.C."/>
            <person name="Monis P."/>
            <person name="Ryan U."/>
        </authorList>
    </citation>
    <scope>NUCLEOTIDE SEQUENCE [LARGE SCALE GENOMIC DNA]</scope>
    <source>
        <strain evidence="3 4">BAH15c1</strain>
    </source>
</reference>
<evidence type="ECO:0000313" key="4">
    <source>
        <dbReference type="Proteomes" id="UP000070089"/>
    </source>
</evidence>
<dbReference type="VEuPathDB" id="GiardiaDB:QR46_3007"/>
<dbReference type="EMBL" id="JXTI01000088">
    <property type="protein sequence ID" value="KWX13014.1"/>
    <property type="molecule type" value="Genomic_DNA"/>
</dbReference>
<feature type="transmembrane region" description="Helical" evidence="1">
    <location>
        <begin position="145"/>
        <end position="162"/>
    </location>
</feature>
<dbReference type="Proteomes" id="UP000070089">
    <property type="component" value="Unassembled WGS sequence"/>
</dbReference>